<dbReference type="AlphaFoldDB" id="A0A127I1F3"/>
<name>A0A127I1F3_PSEAZ</name>
<evidence type="ECO:0000313" key="3">
    <source>
        <dbReference type="Proteomes" id="UP000070516"/>
    </source>
</evidence>
<dbReference type="KEGG" id="pazo:AYR47_20765"/>
<evidence type="ECO:0000256" key="1">
    <source>
        <dbReference type="SAM" id="Phobius"/>
    </source>
</evidence>
<keyword evidence="1" id="KW-0472">Membrane</keyword>
<reference evidence="2 3" key="1">
    <citation type="submission" date="2016-02" db="EMBL/GenBank/DDBJ databases">
        <title>Complete genome sequence of Pseudomonas azotoformans S4.</title>
        <authorList>
            <person name="Fang Y."/>
            <person name="Wu L."/>
            <person name="Feng G."/>
        </authorList>
    </citation>
    <scope>NUCLEOTIDE SEQUENCE [LARGE SCALE GENOMIC DNA]</scope>
    <source>
        <strain evidence="2 3">S4</strain>
    </source>
</reference>
<keyword evidence="1" id="KW-0812">Transmembrane</keyword>
<sequence>MRRLDINFGPSGRTYWPLAIGVMCFLAVLMLWWRADLLSQRDALILLHSGSSRGQGEAGGASGANEGAGKELRKISASLRYPWGAVWAALQQAQGTTVILHLEPSAREPRLWRLTVQAPDNTSMLDYLRQLESMPAWRSVVLESEAQQVTTPGVGGAGVVFQLALEWADES</sequence>
<accession>A0A127I1F3</accession>
<dbReference type="EMBL" id="CP014546">
    <property type="protein sequence ID" value="AMN80589.1"/>
    <property type="molecule type" value="Genomic_DNA"/>
</dbReference>
<proteinExistence type="predicted"/>
<organism evidence="2 3">
    <name type="scientific">Pseudomonas azotoformans</name>
    <dbReference type="NCBI Taxonomy" id="47878"/>
    <lineage>
        <taxon>Bacteria</taxon>
        <taxon>Pseudomonadati</taxon>
        <taxon>Pseudomonadota</taxon>
        <taxon>Gammaproteobacteria</taxon>
        <taxon>Pseudomonadales</taxon>
        <taxon>Pseudomonadaceae</taxon>
        <taxon>Pseudomonas</taxon>
    </lineage>
</organism>
<protein>
    <recommendedName>
        <fullName evidence="4">Pilus assembly protein</fullName>
    </recommendedName>
</protein>
<evidence type="ECO:0008006" key="4">
    <source>
        <dbReference type="Google" id="ProtNLM"/>
    </source>
</evidence>
<keyword evidence="1" id="KW-1133">Transmembrane helix</keyword>
<dbReference type="Proteomes" id="UP000070516">
    <property type="component" value="Chromosome"/>
</dbReference>
<evidence type="ECO:0000313" key="2">
    <source>
        <dbReference type="EMBL" id="AMN80589.1"/>
    </source>
</evidence>
<feature type="transmembrane region" description="Helical" evidence="1">
    <location>
        <begin position="15"/>
        <end position="33"/>
    </location>
</feature>
<gene>
    <name evidence="2" type="ORF">AYR47_20765</name>
</gene>